<accession>A0A8H8CHS1</accession>
<dbReference type="SUPFAM" id="SSF109604">
    <property type="entry name" value="HD-domain/PDEase-like"/>
    <property type="match status" value="1"/>
</dbReference>
<dbReference type="Gene3D" id="1.10.3210.10">
    <property type="entry name" value="Hypothetical protein af1432"/>
    <property type="match status" value="1"/>
</dbReference>
<gene>
    <name evidence="1" type="ORF">JR316_008922</name>
</gene>
<evidence type="ECO:0000313" key="1">
    <source>
        <dbReference type="EMBL" id="KAG5166832.1"/>
    </source>
</evidence>
<reference evidence="1" key="1">
    <citation type="submission" date="2021-02" db="EMBL/GenBank/DDBJ databases">
        <title>Psilocybe cubensis genome.</title>
        <authorList>
            <person name="Mckernan K.J."/>
            <person name="Crawford S."/>
            <person name="Trippe A."/>
            <person name="Kane L.T."/>
            <person name="Mclaughlin S."/>
        </authorList>
    </citation>
    <scope>NUCLEOTIDE SEQUENCE [LARGE SCALE GENOMIC DNA]</scope>
    <source>
        <strain evidence="1">MGC-MH-2018</strain>
    </source>
</reference>
<dbReference type="EMBL" id="JAFIQS010000008">
    <property type="protein sequence ID" value="KAG5166832.1"/>
    <property type="molecule type" value="Genomic_DNA"/>
</dbReference>
<sequence>MSTPCKRVFPPLYTPTGDALKDKLAFIHLLERLKTQKRTGWVDNKIPNPER</sequence>
<protein>
    <submittedName>
        <fullName evidence="1">Uncharacterized protein</fullName>
    </submittedName>
</protein>
<proteinExistence type="predicted"/>
<comment type="caution">
    <text evidence="1">The sequence shown here is derived from an EMBL/GenBank/DDBJ whole genome shotgun (WGS) entry which is preliminary data.</text>
</comment>
<organism evidence="1">
    <name type="scientific">Psilocybe cubensis</name>
    <name type="common">Psychedelic mushroom</name>
    <name type="synonym">Stropharia cubensis</name>
    <dbReference type="NCBI Taxonomy" id="181762"/>
    <lineage>
        <taxon>Eukaryota</taxon>
        <taxon>Fungi</taxon>
        <taxon>Dikarya</taxon>
        <taxon>Basidiomycota</taxon>
        <taxon>Agaricomycotina</taxon>
        <taxon>Agaricomycetes</taxon>
        <taxon>Agaricomycetidae</taxon>
        <taxon>Agaricales</taxon>
        <taxon>Agaricineae</taxon>
        <taxon>Strophariaceae</taxon>
        <taxon>Psilocybe</taxon>
    </lineage>
</organism>
<dbReference type="AlphaFoldDB" id="A0A8H8CHS1"/>
<name>A0A8H8CHS1_PSICU</name>